<evidence type="ECO:0000256" key="10">
    <source>
        <dbReference type="PROSITE-ProRule" id="PRU00283"/>
    </source>
</evidence>
<evidence type="ECO:0000256" key="12">
    <source>
        <dbReference type="SAM" id="Coils"/>
    </source>
</evidence>
<dbReference type="GO" id="GO:0008017">
    <property type="term" value="F:microtubule binding"/>
    <property type="evidence" value="ECO:0007669"/>
    <property type="project" value="InterPro"/>
</dbReference>
<accession>G0ME07</accession>
<keyword evidence="3 11" id="KW-0493">Microtubule</keyword>
<keyword evidence="7 10" id="KW-0505">Motor protein</keyword>
<dbReference type="GO" id="GO:0007097">
    <property type="term" value="P:nuclear migration"/>
    <property type="evidence" value="ECO:0007669"/>
    <property type="project" value="UniProtKB-ARBA"/>
</dbReference>
<keyword evidence="6 12" id="KW-0175">Coiled coil</keyword>
<dbReference type="Gene3D" id="3.40.850.10">
    <property type="entry name" value="Kinesin motor domain"/>
    <property type="match status" value="1"/>
</dbReference>
<evidence type="ECO:0000313" key="16">
    <source>
        <dbReference type="Proteomes" id="UP000008068"/>
    </source>
</evidence>
<name>G0ME07_CAEBE</name>
<evidence type="ECO:0000256" key="9">
    <source>
        <dbReference type="ARBA" id="ARBA00064588"/>
    </source>
</evidence>
<comment type="subunit">
    <text evidence="9">Oligomer composed of two heavy chains and two light chains.</text>
</comment>
<feature type="coiled-coil region" evidence="12">
    <location>
        <begin position="334"/>
        <end position="368"/>
    </location>
</feature>
<evidence type="ECO:0000256" key="2">
    <source>
        <dbReference type="ARBA" id="ARBA00022490"/>
    </source>
</evidence>
<dbReference type="InterPro" id="IPR036961">
    <property type="entry name" value="Kinesin_motor_dom_sf"/>
</dbReference>
<evidence type="ECO:0000256" key="13">
    <source>
        <dbReference type="SAM" id="MobiDB-lite"/>
    </source>
</evidence>
<dbReference type="GO" id="GO:0005524">
    <property type="term" value="F:ATP binding"/>
    <property type="evidence" value="ECO:0007669"/>
    <property type="project" value="UniProtKB-UniRule"/>
</dbReference>
<dbReference type="InterPro" id="IPR027640">
    <property type="entry name" value="Kinesin-like_fam"/>
</dbReference>
<sequence length="849" mass="95719">MEPRTDGAECGVQVFCRIRPLNKTEEKNSDRFLPKFPSEDSISLGGKVYVFDKVFKPNTTQEQVYKGAAYHIVQDVLSGYNGTVFAYGQTSSGKTHTMEGVIGDGNLSGIIPRIVADIFNHIYSMDENLQFHIKVSYYEIYNEKIRDLLDPEKVNLSIHEDKNRVPYVKGATERFVGGPDEVLQAIEDGKSNRMVAVTNMNEHSSRSHSVFLITVKQEHQTTKKQLTGKLYLVDLAGSEKVSKTGAQGAVLEEAKNINKSLTALGIVISALAEGTKSHVPYRDSKLTRILQESLGGNSRTTVIICASPSHFNEAETKSTLLFGARAKTIKNVVQVNEELTAEEWKRRYEKEKEKVTRLSALLQAAALELSRWRAGESVSENEWVNLSETAQMVVSEVSGGSTPLMERSIAPAPPMLTSTTGPITDEEKKKYEEERVKLYQQLDEKDDEIQKVSQELEKLRQQVLLQEEALGTMRENEELIREENNRFQKEAEDKQQEGKEMMTALEEIAVNLDVRQAECEKLKRELEVVQEENQSLEDRMNQATSLLNTHLDECGPKIRHFKEGIYNVIREYNIAEVTSQNDQLPDHDLLNHMRIGVSKLFSENSAAKATSTAAEHDAEAKLAADVARVESGQDAGRMKQLLVKDQASKEIKPLTDRVNMELTTLKNLKKEFMRVLIARCQTNQDTEGEDSLSGPAQKQRIQFLENNLDKLTKVHKQLVRDNADLRVELPKMEARLRGREDRIKMLETALRDSKQRSQAERKKYQQEVERIKEAVRQRNMRRMNAPQIVKPIRPGVVYTAPSNVIVPGGAPGSNGPNGVFSFQQQQQTTSSSSNQFPSKMTISQLIAEI</sequence>
<evidence type="ECO:0000256" key="3">
    <source>
        <dbReference type="ARBA" id="ARBA00022701"/>
    </source>
</evidence>
<dbReference type="GO" id="GO:0003777">
    <property type="term" value="F:microtubule motor activity"/>
    <property type="evidence" value="ECO:0007669"/>
    <property type="project" value="InterPro"/>
</dbReference>
<keyword evidence="5 10" id="KW-0067">ATP-binding</keyword>
<dbReference type="AlphaFoldDB" id="G0ME07"/>
<keyword evidence="16" id="KW-1185">Reference proteome</keyword>
<evidence type="ECO:0000256" key="8">
    <source>
        <dbReference type="ARBA" id="ARBA00023212"/>
    </source>
</evidence>
<feature type="coiled-coil region" evidence="12">
    <location>
        <begin position="428"/>
        <end position="553"/>
    </location>
</feature>
<evidence type="ECO:0000259" key="14">
    <source>
        <dbReference type="PROSITE" id="PS50067"/>
    </source>
</evidence>
<dbReference type="InterPro" id="IPR001752">
    <property type="entry name" value="Kinesin_motor_dom"/>
</dbReference>
<dbReference type="GO" id="GO:0005874">
    <property type="term" value="C:microtubule"/>
    <property type="evidence" value="ECO:0007669"/>
    <property type="project" value="UniProtKB-KW"/>
</dbReference>
<keyword evidence="4 10" id="KW-0547">Nucleotide-binding</keyword>
<dbReference type="FunCoup" id="G0ME07">
    <property type="interactions" value="2741"/>
</dbReference>
<dbReference type="OrthoDB" id="3176171at2759"/>
<dbReference type="SMART" id="SM00129">
    <property type="entry name" value="KISc"/>
    <property type="match status" value="1"/>
</dbReference>
<protein>
    <recommendedName>
        <fullName evidence="11">Kinesin-like protein</fullName>
    </recommendedName>
</protein>
<dbReference type="PROSITE" id="PS50067">
    <property type="entry name" value="KINESIN_MOTOR_2"/>
    <property type="match status" value="1"/>
</dbReference>
<comment type="subcellular location">
    <subcellularLocation>
        <location evidence="1">Cytoplasm</location>
        <location evidence="1">Cytoskeleton</location>
    </subcellularLocation>
</comment>
<dbReference type="STRING" id="135651.G0ME07"/>
<dbReference type="InterPro" id="IPR059182">
    <property type="entry name" value="Khc_C"/>
</dbReference>
<evidence type="ECO:0000256" key="6">
    <source>
        <dbReference type="ARBA" id="ARBA00023054"/>
    </source>
</evidence>
<keyword evidence="2" id="KW-0963">Cytoplasm</keyword>
<evidence type="ECO:0000256" key="4">
    <source>
        <dbReference type="ARBA" id="ARBA00022741"/>
    </source>
</evidence>
<feature type="domain" description="Kinesin motor" evidence="14">
    <location>
        <begin position="11"/>
        <end position="329"/>
    </location>
</feature>
<dbReference type="eggNOG" id="KOG0240">
    <property type="taxonomic scope" value="Eukaryota"/>
</dbReference>
<dbReference type="PROSITE" id="PS00411">
    <property type="entry name" value="KINESIN_MOTOR_1"/>
    <property type="match status" value="1"/>
</dbReference>
<dbReference type="GO" id="GO:0007292">
    <property type="term" value="P:female gamete generation"/>
    <property type="evidence" value="ECO:0007669"/>
    <property type="project" value="UniProtKB-ARBA"/>
</dbReference>
<keyword evidence="8" id="KW-0206">Cytoskeleton</keyword>
<dbReference type="InterPro" id="IPR019821">
    <property type="entry name" value="Kinesin_motor_CS"/>
</dbReference>
<dbReference type="FunFam" id="3.40.850.10:FF:000067">
    <property type="entry name" value="Kinesin-like protein"/>
    <property type="match status" value="1"/>
</dbReference>
<dbReference type="Pfam" id="PF00225">
    <property type="entry name" value="Kinesin"/>
    <property type="match status" value="1"/>
</dbReference>
<evidence type="ECO:0000256" key="11">
    <source>
        <dbReference type="RuleBase" id="RU000394"/>
    </source>
</evidence>
<dbReference type="GO" id="GO:0030951">
    <property type="term" value="P:establishment or maintenance of microtubule cytoskeleton polarity"/>
    <property type="evidence" value="ECO:0007669"/>
    <property type="project" value="UniProtKB-ARBA"/>
</dbReference>
<dbReference type="CDD" id="cd23649">
    <property type="entry name" value="Khc_CBD_cc"/>
    <property type="match status" value="1"/>
</dbReference>
<evidence type="ECO:0000313" key="15">
    <source>
        <dbReference type="EMBL" id="EGT52044.1"/>
    </source>
</evidence>
<dbReference type="CDD" id="cd01369">
    <property type="entry name" value="KISc_KHC_KIF5"/>
    <property type="match status" value="1"/>
</dbReference>
<dbReference type="InParanoid" id="G0ME07"/>
<dbReference type="GO" id="GO:0098957">
    <property type="term" value="P:anterograde axonal transport of mitochondrion"/>
    <property type="evidence" value="ECO:0007669"/>
    <property type="project" value="UniProtKB-ARBA"/>
</dbReference>
<dbReference type="OMA" id="DSKSREC"/>
<evidence type="ECO:0000256" key="7">
    <source>
        <dbReference type="ARBA" id="ARBA00023175"/>
    </source>
</evidence>
<dbReference type="GO" id="GO:0005871">
    <property type="term" value="C:kinesin complex"/>
    <property type="evidence" value="ECO:0007669"/>
    <property type="project" value="UniProtKB-ARBA"/>
</dbReference>
<feature type="binding site" evidence="10">
    <location>
        <begin position="88"/>
        <end position="95"/>
    </location>
    <ligand>
        <name>ATP</name>
        <dbReference type="ChEBI" id="CHEBI:30616"/>
    </ligand>
</feature>
<feature type="region of interest" description="Disordered" evidence="13">
    <location>
        <begin position="808"/>
        <end position="837"/>
    </location>
</feature>
<dbReference type="SUPFAM" id="SSF52540">
    <property type="entry name" value="P-loop containing nucleoside triphosphate hydrolases"/>
    <property type="match status" value="1"/>
</dbReference>
<dbReference type="InterPro" id="IPR027417">
    <property type="entry name" value="P-loop_NTPase"/>
</dbReference>
<dbReference type="PRINTS" id="PR00380">
    <property type="entry name" value="KINESINHEAVY"/>
</dbReference>
<dbReference type="PANTHER" id="PTHR47968">
    <property type="entry name" value="CENTROMERE PROTEIN E"/>
    <property type="match status" value="1"/>
</dbReference>
<feature type="compositionally biased region" description="Low complexity" evidence="13">
    <location>
        <begin position="813"/>
        <end position="837"/>
    </location>
</feature>
<feature type="coiled-coil region" evidence="12">
    <location>
        <begin position="701"/>
        <end position="781"/>
    </location>
</feature>
<dbReference type="HOGENOM" id="CLU_001485_11_1_1"/>
<dbReference type="Proteomes" id="UP000008068">
    <property type="component" value="Unassembled WGS sequence"/>
</dbReference>
<reference evidence="16" key="1">
    <citation type="submission" date="2011-07" db="EMBL/GenBank/DDBJ databases">
        <authorList>
            <consortium name="Caenorhabditis brenneri Sequencing and Analysis Consortium"/>
            <person name="Wilson R.K."/>
        </authorList>
    </citation>
    <scope>NUCLEOTIDE SEQUENCE [LARGE SCALE GENOMIC DNA]</scope>
    <source>
        <strain evidence="16">PB2801</strain>
    </source>
</reference>
<gene>
    <name evidence="15" type="primary">Cbn-unc-116</name>
    <name evidence="15" type="ORF">CAEBREN_02014</name>
</gene>
<dbReference type="GO" id="GO:0048489">
    <property type="term" value="P:synaptic vesicle transport"/>
    <property type="evidence" value="ECO:0007669"/>
    <property type="project" value="UniProtKB-ARBA"/>
</dbReference>
<dbReference type="GO" id="GO:1904115">
    <property type="term" value="C:axon cytoplasm"/>
    <property type="evidence" value="ECO:0007669"/>
    <property type="project" value="GOC"/>
</dbReference>
<proteinExistence type="inferred from homology"/>
<evidence type="ECO:0000256" key="5">
    <source>
        <dbReference type="ARBA" id="ARBA00022840"/>
    </source>
</evidence>
<dbReference type="EMBL" id="GL379791">
    <property type="protein sequence ID" value="EGT52044.1"/>
    <property type="molecule type" value="Genomic_DNA"/>
</dbReference>
<evidence type="ECO:0000256" key="1">
    <source>
        <dbReference type="ARBA" id="ARBA00004245"/>
    </source>
</evidence>
<organism evidence="16">
    <name type="scientific">Caenorhabditis brenneri</name>
    <name type="common">Nematode worm</name>
    <dbReference type="NCBI Taxonomy" id="135651"/>
    <lineage>
        <taxon>Eukaryota</taxon>
        <taxon>Metazoa</taxon>
        <taxon>Ecdysozoa</taxon>
        <taxon>Nematoda</taxon>
        <taxon>Chromadorea</taxon>
        <taxon>Rhabditida</taxon>
        <taxon>Rhabditina</taxon>
        <taxon>Rhabditomorpha</taxon>
        <taxon>Rhabditoidea</taxon>
        <taxon>Rhabditidae</taxon>
        <taxon>Peloderinae</taxon>
        <taxon>Caenorhabditis</taxon>
    </lineage>
</organism>
<comment type="similarity">
    <text evidence="10 11">Belongs to the TRAFAC class myosin-kinesin ATPase superfamily. Kinesin family.</text>
</comment>
<dbReference type="PANTHER" id="PTHR47968:SF36">
    <property type="entry name" value="KINESIN HEAVY CHAIN ISOFORM X1"/>
    <property type="match status" value="1"/>
</dbReference>